<evidence type="ECO:0000313" key="2">
    <source>
        <dbReference type="Proteomes" id="UP001551482"/>
    </source>
</evidence>
<accession>A0ABV3DGR4</accession>
<protein>
    <recommendedName>
        <fullName evidence="3">Type II toxin-antitoxin system RelE/ParE family toxin</fullName>
    </recommendedName>
</protein>
<comment type="caution">
    <text evidence="1">The sequence shown here is derived from an EMBL/GenBank/DDBJ whole genome shotgun (WGS) entry which is preliminary data.</text>
</comment>
<dbReference type="EMBL" id="JBEZFP010000034">
    <property type="protein sequence ID" value="MEU8134933.1"/>
    <property type="molecule type" value="Genomic_DNA"/>
</dbReference>
<name>A0ABV3DGR4_9ACTN</name>
<evidence type="ECO:0008006" key="3">
    <source>
        <dbReference type="Google" id="ProtNLM"/>
    </source>
</evidence>
<organism evidence="1 2">
    <name type="scientific">Streptodolium elevatio</name>
    <dbReference type="NCBI Taxonomy" id="3157996"/>
    <lineage>
        <taxon>Bacteria</taxon>
        <taxon>Bacillati</taxon>
        <taxon>Actinomycetota</taxon>
        <taxon>Actinomycetes</taxon>
        <taxon>Kitasatosporales</taxon>
        <taxon>Streptomycetaceae</taxon>
        <taxon>Streptodolium</taxon>
    </lineage>
</organism>
<dbReference type="Proteomes" id="UP001551482">
    <property type="component" value="Unassembled WGS sequence"/>
</dbReference>
<keyword evidence="2" id="KW-1185">Reference proteome</keyword>
<proteinExistence type="predicted"/>
<gene>
    <name evidence="1" type="ORF">AB0C36_15610</name>
</gene>
<reference evidence="1 2" key="1">
    <citation type="submission" date="2024-06" db="EMBL/GenBank/DDBJ databases">
        <title>The Natural Products Discovery Center: Release of the First 8490 Sequenced Strains for Exploring Actinobacteria Biosynthetic Diversity.</title>
        <authorList>
            <person name="Kalkreuter E."/>
            <person name="Kautsar S.A."/>
            <person name="Yang D."/>
            <person name="Bader C.D."/>
            <person name="Teijaro C.N."/>
            <person name="Fluegel L."/>
            <person name="Davis C.M."/>
            <person name="Simpson J.R."/>
            <person name="Lauterbach L."/>
            <person name="Steele A.D."/>
            <person name="Gui C."/>
            <person name="Meng S."/>
            <person name="Li G."/>
            <person name="Viehrig K."/>
            <person name="Ye F."/>
            <person name="Su P."/>
            <person name="Kiefer A.F."/>
            <person name="Nichols A."/>
            <person name="Cepeda A.J."/>
            <person name="Yan W."/>
            <person name="Fan B."/>
            <person name="Jiang Y."/>
            <person name="Adhikari A."/>
            <person name="Zheng C.-J."/>
            <person name="Schuster L."/>
            <person name="Cowan T.M."/>
            <person name="Smanski M.J."/>
            <person name="Chevrette M.G."/>
            <person name="De Carvalho L.P.S."/>
            <person name="Shen B."/>
        </authorList>
    </citation>
    <scope>NUCLEOTIDE SEQUENCE [LARGE SCALE GENOMIC DNA]</scope>
    <source>
        <strain evidence="1 2">NPDC048946</strain>
    </source>
</reference>
<evidence type="ECO:0000313" key="1">
    <source>
        <dbReference type="EMBL" id="MEU8134933.1"/>
    </source>
</evidence>
<dbReference type="RefSeq" id="WP_358354031.1">
    <property type="nucleotide sequence ID" value="NZ_JBEZFP010000034.1"/>
</dbReference>
<sequence>MNYRLYLDHGVHETYRSLPEPVRQRLAAMLVDALIDPFAATRPYGIGDEGDEVAMRLMSAPDLVVVLLVTATKTVTVLSISYLNV</sequence>